<dbReference type="OrthoDB" id="6121465at2"/>
<dbReference type="Proteomes" id="UP000004263">
    <property type="component" value="Unassembled WGS sequence"/>
</dbReference>
<dbReference type="HOGENOM" id="CLU_203022_0_0_6"/>
<accession>Q1N0S1</accession>
<name>Q1N0S1_9GAMM</name>
<dbReference type="STRING" id="207949.RED65_05229"/>
<dbReference type="PROSITE" id="PS51257">
    <property type="entry name" value="PROKAR_LIPOPROTEIN"/>
    <property type="match status" value="1"/>
</dbReference>
<comment type="caution">
    <text evidence="1">The sequence shown here is derived from an EMBL/GenBank/DDBJ whole genome shotgun (WGS) entry which is preliminary data.</text>
</comment>
<organism evidence="1 2">
    <name type="scientific">Bermanella marisrubri</name>
    <dbReference type="NCBI Taxonomy" id="207949"/>
    <lineage>
        <taxon>Bacteria</taxon>
        <taxon>Pseudomonadati</taxon>
        <taxon>Pseudomonadota</taxon>
        <taxon>Gammaproteobacteria</taxon>
        <taxon>Oceanospirillales</taxon>
        <taxon>Oceanospirillaceae</taxon>
        <taxon>Bermanella</taxon>
    </lineage>
</organism>
<reference evidence="1 2" key="1">
    <citation type="submission" date="2006-03" db="EMBL/GenBank/DDBJ databases">
        <authorList>
            <person name="Pinhassi J."/>
            <person name="Pedros-Alio C."/>
            <person name="Ferriera S."/>
            <person name="Johnson J."/>
            <person name="Kravitz S."/>
            <person name="Halpern A."/>
            <person name="Remington K."/>
            <person name="Beeson K."/>
            <person name="Tran B."/>
            <person name="Rogers Y.-H."/>
            <person name="Friedman R."/>
            <person name="Venter J.C."/>
        </authorList>
    </citation>
    <scope>NUCLEOTIDE SEQUENCE [LARGE SCALE GENOMIC DNA]</scope>
    <source>
        <strain evidence="1 2">RED65</strain>
    </source>
</reference>
<evidence type="ECO:0000313" key="2">
    <source>
        <dbReference type="Proteomes" id="UP000004263"/>
    </source>
</evidence>
<proteinExistence type="predicted"/>
<evidence type="ECO:0000313" key="1">
    <source>
        <dbReference type="EMBL" id="EAT11762.1"/>
    </source>
</evidence>
<gene>
    <name evidence="1" type="ORF">RED65_05229</name>
</gene>
<evidence type="ECO:0008006" key="3">
    <source>
        <dbReference type="Google" id="ProtNLM"/>
    </source>
</evidence>
<protein>
    <recommendedName>
        <fullName evidence="3">Lipoprotein</fullName>
    </recommendedName>
</protein>
<sequence length="70" mass="8372">MKKRFLVFVMTFGLLGCESDLSALEDDELRKRINECDYAVSLTPAEHQVCRNYHRECKRRLDEEERFVCQ</sequence>
<dbReference type="AlphaFoldDB" id="Q1N0S1"/>
<dbReference type="EMBL" id="AAQH01000013">
    <property type="protein sequence ID" value="EAT11762.1"/>
    <property type="molecule type" value="Genomic_DNA"/>
</dbReference>
<keyword evidence="2" id="KW-1185">Reference proteome</keyword>